<comment type="caution">
    <text evidence="1">The sequence shown here is derived from an EMBL/GenBank/DDBJ whole genome shotgun (WGS) entry which is preliminary data.</text>
</comment>
<dbReference type="Pfam" id="PF19086">
    <property type="entry name" value="Terpene_syn_C_2"/>
    <property type="match status" value="1"/>
</dbReference>
<dbReference type="SUPFAM" id="SSF48576">
    <property type="entry name" value="Terpenoid synthases"/>
    <property type="match status" value="1"/>
</dbReference>
<evidence type="ECO:0008006" key="3">
    <source>
        <dbReference type="Google" id="ProtNLM"/>
    </source>
</evidence>
<name>A0A370HXW4_9NOCA</name>
<protein>
    <recommendedName>
        <fullName evidence="3">Terpene synthase</fullName>
    </recommendedName>
</protein>
<dbReference type="InterPro" id="IPR008949">
    <property type="entry name" value="Isoprenoid_synthase_dom_sf"/>
</dbReference>
<dbReference type="AlphaFoldDB" id="A0A370HXW4"/>
<accession>A0A370HXW4</accession>
<sequence length="362" mass="40206">METTTAEITITLPPIYLPEPLHAHPSIDTLEARGLNWMRRYGFCDDPALRNRVIDSRTAHFFGYLCPHADPERLQPAVDWGYLMFVFDDAHCDIDTGTDSSGILDLAVRIVRTLEVPDADVLPRRHPFSAPIIDLARRLHEIATPAQIRRLADGHTTWLSAVAWQIATSASDAVTLGDYLFTRHLGAAAAPVLTLAQIAEREPVPEAECAAPAMRALFEMSVTAASIDDDLYSYARDLWLARHSPTPGPPARSLVTQYIDREGHGTEEALWACVELRDRIVAQFFLLRDRVRPAASPSLRRYLDNLAGLIRGNYEWGVRVADRYSNPDGSHPAATRTIGTVSDTPAAVGPPGIPAIDWWWYI</sequence>
<reference evidence="1 2" key="1">
    <citation type="submission" date="2018-07" db="EMBL/GenBank/DDBJ databases">
        <title>Genomic Encyclopedia of Type Strains, Phase IV (KMG-IV): sequencing the most valuable type-strain genomes for metagenomic binning, comparative biology and taxonomic classification.</title>
        <authorList>
            <person name="Goeker M."/>
        </authorList>
    </citation>
    <scope>NUCLEOTIDE SEQUENCE [LARGE SCALE GENOMIC DNA]</scope>
    <source>
        <strain evidence="1 2">DSM 44290</strain>
    </source>
</reference>
<dbReference type="Proteomes" id="UP000254869">
    <property type="component" value="Unassembled WGS sequence"/>
</dbReference>
<gene>
    <name evidence="1" type="ORF">DFR76_11055</name>
</gene>
<evidence type="ECO:0000313" key="1">
    <source>
        <dbReference type="EMBL" id="RDI63358.1"/>
    </source>
</evidence>
<dbReference type="EMBL" id="QQBC01000010">
    <property type="protein sequence ID" value="RDI63358.1"/>
    <property type="molecule type" value="Genomic_DNA"/>
</dbReference>
<proteinExistence type="predicted"/>
<evidence type="ECO:0000313" key="2">
    <source>
        <dbReference type="Proteomes" id="UP000254869"/>
    </source>
</evidence>
<dbReference type="Gene3D" id="1.10.600.10">
    <property type="entry name" value="Farnesyl Diphosphate Synthase"/>
    <property type="match status" value="1"/>
</dbReference>
<keyword evidence="2" id="KW-1185">Reference proteome</keyword>
<organism evidence="1 2">
    <name type="scientific">Nocardia pseudobrasiliensis</name>
    <dbReference type="NCBI Taxonomy" id="45979"/>
    <lineage>
        <taxon>Bacteria</taxon>
        <taxon>Bacillati</taxon>
        <taxon>Actinomycetota</taxon>
        <taxon>Actinomycetes</taxon>
        <taxon>Mycobacteriales</taxon>
        <taxon>Nocardiaceae</taxon>
        <taxon>Nocardia</taxon>
    </lineage>
</organism>
<dbReference type="RefSeq" id="WP_068006078.1">
    <property type="nucleotide sequence ID" value="NZ_QQBC01000010.1"/>
</dbReference>
<dbReference type="STRING" id="1210086.GCA_001613105_06579"/>